<dbReference type="Proteomes" id="UP001500466">
    <property type="component" value="Unassembled WGS sequence"/>
</dbReference>
<keyword evidence="3" id="KW-1185">Reference proteome</keyword>
<dbReference type="EMBL" id="BAABHS010000008">
    <property type="protein sequence ID" value="GAA4961338.1"/>
    <property type="molecule type" value="Genomic_DNA"/>
</dbReference>
<reference evidence="3" key="1">
    <citation type="journal article" date="2019" name="Int. J. Syst. Evol. Microbiol.">
        <title>The Global Catalogue of Microorganisms (GCM) 10K type strain sequencing project: providing services to taxonomists for standard genome sequencing and annotation.</title>
        <authorList>
            <consortium name="The Broad Institute Genomics Platform"/>
            <consortium name="The Broad Institute Genome Sequencing Center for Infectious Disease"/>
            <person name="Wu L."/>
            <person name="Ma J."/>
        </authorList>
    </citation>
    <scope>NUCLEOTIDE SEQUENCE [LARGE SCALE GENOMIC DNA]</scope>
    <source>
        <strain evidence="3">JCM 17986</strain>
    </source>
</reference>
<proteinExistence type="predicted"/>
<evidence type="ECO:0000313" key="3">
    <source>
        <dbReference type="Proteomes" id="UP001500466"/>
    </source>
</evidence>
<name>A0ABP9H3X1_9ACTN</name>
<evidence type="ECO:0000259" key="1">
    <source>
        <dbReference type="SMART" id="SM00860"/>
    </source>
</evidence>
<dbReference type="InterPro" id="IPR018958">
    <property type="entry name" value="Knr4/Smi1-like_dom"/>
</dbReference>
<comment type="caution">
    <text evidence="2">The sequence shown here is derived from an EMBL/GenBank/DDBJ whole genome shotgun (WGS) entry which is preliminary data.</text>
</comment>
<protein>
    <recommendedName>
        <fullName evidence="1">Knr4/Smi1-like domain-containing protein</fullName>
    </recommendedName>
</protein>
<dbReference type="Pfam" id="PF09346">
    <property type="entry name" value="SMI1_KNR4"/>
    <property type="match status" value="1"/>
</dbReference>
<accession>A0ABP9H3X1</accession>
<sequence length="199" mass="21813">MALYSVRMQALADAFRRAWSRYEDSGAATSSDDRAALPPPVTAAEAASLELRLGFPLHPELRTLLRQYDGRHDPLGGEGGRVRAEFLPFGLRLIDVAGIRRHYDGIIRDLAEEAKEDFPADPAAYPDTTDADDAEAHIGYWVPFAADNDRGIAFVDHRPGPTYGYVYVFAEASGGWPPVETAPGLTDLFERLARPSEPA</sequence>
<evidence type="ECO:0000313" key="2">
    <source>
        <dbReference type="EMBL" id="GAA4961338.1"/>
    </source>
</evidence>
<organism evidence="2 3">
    <name type="scientific">Yinghuangia aomiensis</name>
    <dbReference type="NCBI Taxonomy" id="676205"/>
    <lineage>
        <taxon>Bacteria</taxon>
        <taxon>Bacillati</taxon>
        <taxon>Actinomycetota</taxon>
        <taxon>Actinomycetes</taxon>
        <taxon>Kitasatosporales</taxon>
        <taxon>Streptomycetaceae</taxon>
        <taxon>Yinghuangia</taxon>
    </lineage>
</organism>
<dbReference type="SMART" id="SM00860">
    <property type="entry name" value="SMI1_KNR4"/>
    <property type="match status" value="1"/>
</dbReference>
<gene>
    <name evidence="2" type="ORF">GCM10023205_25970</name>
</gene>
<feature type="domain" description="Knr4/Smi1-like" evidence="1">
    <location>
        <begin position="40"/>
        <end position="191"/>
    </location>
</feature>
<dbReference type="InterPro" id="IPR037883">
    <property type="entry name" value="Knr4/Smi1-like_sf"/>
</dbReference>
<dbReference type="SUPFAM" id="SSF160631">
    <property type="entry name" value="SMI1/KNR4-like"/>
    <property type="match status" value="1"/>
</dbReference>